<protein>
    <submittedName>
        <fullName evidence="4">Carbon-nitrogen hydrolase family protein</fullName>
    </submittedName>
</protein>
<dbReference type="InterPro" id="IPR036526">
    <property type="entry name" value="C-N_Hydrolase_sf"/>
</dbReference>
<dbReference type="InterPro" id="IPR045254">
    <property type="entry name" value="Nit1/2_C-N_Hydrolase"/>
</dbReference>
<comment type="caution">
    <text evidence="4">The sequence shown here is derived from an EMBL/GenBank/DDBJ whole genome shotgun (WGS) entry which is preliminary data.</text>
</comment>
<dbReference type="SUPFAM" id="SSF56317">
    <property type="entry name" value="Carbon-nitrogen hydrolase"/>
    <property type="match status" value="1"/>
</dbReference>
<proteinExistence type="inferred from homology"/>
<dbReference type="Pfam" id="PF00795">
    <property type="entry name" value="CN_hydrolase"/>
    <property type="match status" value="1"/>
</dbReference>
<dbReference type="EMBL" id="JAWLKA010000039">
    <property type="protein sequence ID" value="MDV6286474.1"/>
    <property type="molecule type" value="Genomic_DNA"/>
</dbReference>
<organism evidence="4 5">
    <name type="scientific">Rhodococcus jostii</name>
    <dbReference type="NCBI Taxonomy" id="132919"/>
    <lineage>
        <taxon>Bacteria</taxon>
        <taxon>Bacillati</taxon>
        <taxon>Actinomycetota</taxon>
        <taxon>Actinomycetes</taxon>
        <taxon>Mycobacteriales</taxon>
        <taxon>Nocardiaceae</taxon>
        <taxon>Rhodococcus</taxon>
    </lineage>
</organism>
<dbReference type="Gene3D" id="3.60.110.10">
    <property type="entry name" value="Carbon-nitrogen hydrolase"/>
    <property type="match status" value="1"/>
</dbReference>
<dbReference type="CDD" id="cd07572">
    <property type="entry name" value="nit"/>
    <property type="match status" value="1"/>
</dbReference>
<dbReference type="PANTHER" id="PTHR23088:SF27">
    <property type="entry name" value="DEAMINATED GLUTATHIONE AMIDASE"/>
    <property type="match status" value="1"/>
</dbReference>
<gene>
    <name evidence="4" type="ORF">R3Q59_38990</name>
</gene>
<name>A0ABU4CSB5_RHOJO</name>
<evidence type="ECO:0000256" key="2">
    <source>
        <dbReference type="ARBA" id="ARBA00022801"/>
    </source>
</evidence>
<dbReference type="PANTHER" id="PTHR23088">
    <property type="entry name" value="NITRILASE-RELATED"/>
    <property type="match status" value="1"/>
</dbReference>
<evidence type="ECO:0000256" key="1">
    <source>
        <dbReference type="ARBA" id="ARBA00010613"/>
    </source>
</evidence>
<accession>A0ABU4CSB5</accession>
<keyword evidence="2 4" id="KW-0378">Hydrolase</keyword>
<dbReference type="PROSITE" id="PS50263">
    <property type="entry name" value="CN_HYDROLASE"/>
    <property type="match status" value="1"/>
</dbReference>
<sequence>MTGSSSSTRVAVAQMRSGTDVAANRASIVALTEQAAAAGAQLVAFPEYATYLGPDTAFADVAESIESGPTVTALRDLARQHNISILLGSMVESGADGALHNTSVFVDARGEVAAAYRKVHLFTSTIAGASGSESDRITPGTQLTVVRWSDWNLGLSICFDVRFPELYRELAAMKADVLTIPAAFTTVTGKDHWDVLLRARAIENQAYVIAPAQIGKFDGGESFGRSCVIDPWGTVLAVVGDGDGEGIAVADIKRARLQQVRTDLPALANRRFARADVSELARTASPANAENNERSHSCVGFL</sequence>
<feature type="domain" description="CN hydrolase" evidence="3">
    <location>
        <begin position="8"/>
        <end position="254"/>
    </location>
</feature>
<dbReference type="RefSeq" id="WP_317571508.1">
    <property type="nucleotide sequence ID" value="NZ_JAWLKA010000039.1"/>
</dbReference>
<comment type="similarity">
    <text evidence="1">Belongs to the carbon-nitrogen hydrolase superfamily. NIT1/NIT2 family.</text>
</comment>
<dbReference type="InterPro" id="IPR003010">
    <property type="entry name" value="C-N_Hydrolase"/>
</dbReference>
<evidence type="ECO:0000259" key="3">
    <source>
        <dbReference type="PROSITE" id="PS50263"/>
    </source>
</evidence>
<evidence type="ECO:0000313" key="4">
    <source>
        <dbReference type="EMBL" id="MDV6286474.1"/>
    </source>
</evidence>
<dbReference type="GO" id="GO:0016787">
    <property type="term" value="F:hydrolase activity"/>
    <property type="evidence" value="ECO:0007669"/>
    <property type="project" value="UniProtKB-KW"/>
</dbReference>
<reference evidence="4 5" key="1">
    <citation type="submission" date="2023-10" db="EMBL/GenBank/DDBJ databases">
        <title>Development of a sustainable strategy for remediation of hydrocarbon-contaminated territories based on the waste exchange concept.</title>
        <authorList>
            <person name="Krivoruchko A."/>
        </authorList>
    </citation>
    <scope>NUCLEOTIDE SEQUENCE [LARGE SCALE GENOMIC DNA]</scope>
    <source>
        <strain evidence="4 5">IEGM 60</strain>
    </source>
</reference>
<keyword evidence="5" id="KW-1185">Reference proteome</keyword>
<dbReference type="Proteomes" id="UP001185737">
    <property type="component" value="Unassembled WGS sequence"/>
</dbReference>
<evidence type="ECO:0000313" key="5">
    <source>
        <dbReference type="Proteomes" id="UP001185737"/>
    </source>
</evidence>